<keyword evidence="2" id="KW-1185">Reference proteome</keyword>
<dbReference type="EMBL" id="JARH01000707">
    <property type="protein sequence ID" value="EXF77520.1"/>
    <property type="molecule type" value="Genomic_DNA"/>
</dbReference>
<dbReference type="PANTHER" id="PTHR45763">
    <property type="entry name" value="HYDROLASE, ALPHA/BETA FOLD FAMILY PROTEIN, EXPRESSED-RELATED"/>
    <property type="match status" value="1"/>
</dbReference>
<dbReference type="KEGG" id="cfj:CFIO01_09410"/>
<accession>A0A010QLF2</accession>
<dbReference type="Proteomes" id="UP000020467">
    <property type="component" value="Unassembled WGS sequence"/>
</dbReference>
<proteinExistence type="predicted"/>
<dbReference type="Gene3D" id="3.40.50.1820">
    <property type="entry name" value="alpha/beta hydrolase"/>
    <property type="match status" value="1"/>
</dbReference>
<dbReference type="InterPro" id="IPR029058">
    <property type="entry name" value="AB_hydrolase_fold"/>
</dbReference>
<name>A0A010QLF2_9PEZI</name>
<evidence type="ECO:0000313" key="2">
    <source>
        <dbReference type="Proteomes" id="UP000020467"/>
    </source>
</evidence>
<dbReference type="HOGENOM" id="CLU_020336_49_0_1"/>
<dbReference type="OrthoDB" id="294702at2759"/>
<gene>
    <name evidence="1" type="ORF">CFIO01_09410</name>
</gene>
<dbReference type="eggNOG" id="KOG1198">
    <property type="taxonomic scope" value="Eukaryota"/>
</dbReference>
<dbReference type="PANTHER" id="PTHR45763:SF46">
    <property type="entry name" value="AB HYDROLASE-1 DOMAIN-CONTAINING PROTEIN"/>
    <property type="match status" value="1"/>
</dbReference>
<protein>
    <submittedName>
        <fullName evidence="1">Uncharacterized protein</fullName>
    </submittedName>
</protein>
<dbReference type="SUPFAM" id="SSF53474">
    <property type="entry name" value="alpha/beta-Hydrolases"/>
    <property type="match status" value="1"/>
</dbReference>
<evidence type="ECO:0000313" key="1">
    <source>
        <dbReference type="EMBL" id="EXF77520.1"/>
    </source>
</evidence>
<comment type="caution">
    <text evidence="1">The sequence shown here is derived from an EMBL/GenBank/DDBJ whole genome shotgun (WGS) entry which is preliminary data.</text>
</comment>
<organism evidence="1 2">
    <name type="scientific">Colletotrichum fioriniae PJ7</name>
    <dbReference type="NCBI Taxonomy" id="1445577"/>
    <lineage>
        <taxon>Eukaryota</taxon>
        <taxon>Fungi</taxon>
        <taxon>Dikarya</taxon>
        <taxon>Ascomycota</taxon>
        <taxon>Pezizomycotina</taxon>
        <taxon>Sordariomycetes</taxon>
        <taxon>Hypocreomycetidae</taxon>
        <taxon>Glomerellales</taxon>
        <taxon>Glomerellaceae</taxon>
        <taxon>Colletotrichum</taxon>
        <taxon>Colletotrichum acutatum species complex</taxon>
    </lineage>
</organism>
<reference evidence="1 2" key="1">
    <citation type="submission" date="2014-02" db="EMBL/GenBank/DDBJ databases">
        <title>The genome sequence of Colletotrichum fioriniae PJ7.</title>
        <authorList>
            <person name="Baroncelli R."/>
            <person name="Thon M.R."/>
        </authorList>
    </citation>
    <scope>NUCLEOTIDE SEQUENCE [LARGE SCALE GENOMIC DNA]</scope>
    <source>
        <strain evidence="1 2">PJ7</strain>
    </source>
</reference>
<dbReference type="AlphaFoldDB" id="A0A010QLF2"/>
<sequence>MDPNYTKAETRTFHLPDGRTLSFAVFGAGVETFNNNNNNNTTTPSSPTQQGHSCPTAVLFYFHGFPSSHEEAAIFHRAACRHAVQLIALDRPGHAGSNFQSNRRIVDWPADVLAFADYFAIPRFGVLGLSGGAPYVFACWKAIPRERLVAAGVCSGLYPPELGYAGMLLQGRVMLTVAPWIAPVVAWGMDMSLGRAARDEARPERFVGIVLEDLKTRPGVDRDVLDGDVGGVRSAMLASVRDAVVPGGWGPARDVKLAGSYWGFEIGELEVGDGEMVWWHGGEDVNVPVGLAERAAECVPGAELRSVEGEGHVSLVVRKADEVISTLSGMLRKAS</sequence>